<organism evidence="4 5">
    <name type="scientific">Mycolicibacterium poriferae</name>
    <dbReference type="NCBI Taxonomy" id="39694"/>
    <lineage>
        <taxon>Bacteria</taxon>
        <taxon>Bacillati</taxon>
        <taxon>Actinomycetota</taxon>
        <taxon>Actinomycetes</taxon>
        <taxon>Mycobacteriales</taxon>
        <taxon>Mycobacteriaceae</taxon>
        <taxon>Mycolicibacterium</taxon>
    </lineage>
</organism>
<dbReference type="AlphaFoldDB" id="A0A6N4VCU1"/>
<evidence type="ECO:0000256" key="2">
    <source>
        <dbReference type="SAM" id="Phobius"/>
    </source>
</evidence>
<keyword evidence="5" id="KW-1185">Reference proteome</keyword>
<dbReference type="InterPro" id="IPR055583">
    <property type="entry name" value="DUF7159"/>
</dbReference>
<feature type="compositionally biased region" description="Polar residues" evidence="1">
    <location>
        <begin position="361"/>
        <end position="370"/>
    </location>
</feature>
<reference evidence="4 5" key="1">
    <citation type="journal article" date="2019" name="Emerg. Microbes Infect.">
        <title>Comprehensive subspecies identification of 175 nontuberculous mycobacteria species based on 7547 genomic profiles.</title>
        <authorList>
            <person name="Matsumoto Y."/>
            <person name="Kinjo T."/>
            <person name="Motooka D."/>
            <person name="Nabeya D."/>
            <person name="Jung N."/>
            <person name="Uechi K."/>
            <person name="Horii T."/>
            <person name="Iida T."/>
            <person name="Fujita J."/>
            <person name="Nakamura S."/>
        </authorList>
    </citation>
    <scope>NUCLEOTIDE SEQUENCE [LARGE SCALE GENOMIC DNA]</scope>
    <source>
        <strain evidence="4 5">JCM 12603</strain>
    </source>
</reference>
<dbReference type="Pfam" id="PF23717">
    <property type="entry name" value="DUF7159"/>
    <property type="match status" value="1"/>
</dbReference>
<gene>
    <name evidence="4" type="ORF">MPOR_32950</name>
</gene>
<dbReference type="RefSeq" id="WP_163675548.1">
    <property type="nucleotide sequence ID" value="NZ_AP022570.1"/>
</dbReference>
<sequence length="370" mass="36701">MGTVMGLSLTADVVGWVLMDLDAGGLLDHDVLEVTAGAETAGAAVLGAHAIAATAGHEIDRVRITWSDDAAHDGLRLQSRLRSLALSPVEAVPRSRALAVLVDPEDADLPVDIALAYGAAMAADDTAETIPEPGADEPVRRSPARRLLTSALGVAAAVALGVFFLGAAGGPDVAPAATAVEQPSAADPGWVAVPVAPPNTVAIPARKVVAVPSPRTAQPEPVPSYYPAQPAATVPAAQVAPGAAAVTAAEPQGPPVLSGTQPEVVPHLGAQQPEAVPQLGAPQAEAVPHHGGPQPEVAPHLGATEPQAVSAPDAAGPALAAPADTVTEPAAVPHVAEPMSPHAPGPSTLAAGEASAPEMTDSVNLFTALP</sequence>
<evidence type="ECO:0000313" key="4">
    <source>
        <dbReference type="EMBL" id="BBX52269.1"/>
    </source>
</evidence>
<keyword evidence="2" id="KW-1133">Transmembrane helix</keyword>
<name>A0A6N4VCU1_9MYCO</name>
<dbReference type="EMBL" id="AP022570">
    <property type="protein sequence ID" value="BBX52269.1"/>
    <property type="molecule type" value="Genomic_DNA"/>
</dbReference>
<keyword evidence="2" id="KW-0812">Transmembrane</keyword>
<feature type="transmembrane region" description="Helical" evidence="2">
    <location>
        <begin position="147"/>
        <end position="168"/>
    </location>
</feature>
<proteinExistence type="predicted"/>
<feature type="region of interest" description="Disordered" evidence="1">
    <location>
        <begin position="335"/>
        <end position="370"/>
    </location>
</feature>
<feature type="domain" description="DUF7159" evidence="3">
    <location>
        <begin position="3"/>
        <end position="101"/>
    </location>
</feature>
<dbReference type="KEGG" id="mpof:MPOR_32950"/>
<evidence type="ECO:0000256" key="1">
    <source>
        <dbReference type="SAM" id="MobiDB-lite"/>
    </source>
</evidence>
<accession>A0A6N4VCU1</accession>
<dbReference type="Proteomes" id="UP000466785">
    <property type="component" value="Chromosome"/>
</dbReference>
<keyword evidence="2" id="KW-0472">Membrane</keyword>
<evidence type="ECO:0000259" key="3">
    <source>
        <dbReference type="Pfam" id="PF23717"/>
    </source>
</evidence>
<protein>
    <recommendedName>
        <fullName evidence="3">DUF7159 domain-containing protein</fullName>
    </recommendedName>
</protein>
<evidence type="ECO:0000313" key="5">
    <source>
        <dbReference type="Proteomes" id="UP000466785"/>
    </source>
</evidence>